<protein>
    <recommendedName>
        <fullName evidence="5">BMP family ABC transporter substrate-binding protein</fullName>
    </recommendedName>
</protein>
<keyword evidence="2" id="KW-1133">Transmembrane helix</keyword>
<gene>
    <name evidence="3" type="ORF">GCM10010251_20140</name>
</gene>
<evidence type="ECO:0008006" key="5">
    <source>
        <dbReference type="Google" id="ProtNLM"/>
    </source>
</evidence>
<evidence type="ECO:0000313" key="3">
    <source>
        <dbReference type="EMBL" id="GGR04533.1"/>
    </source>
</evidence>
<feature type="compositionally biased region" description="Low complexity" evidence="1">
    <location>
        <begin position="9"/>
        <end position="22"/>
    </location>
</feature>
<dbReference type="Proteomes" id="UP000658320">
    <property type="component" value="Unassembled WGS sequence"/>
</dbReference>
<dbReference type="AlphaFoldDB" id="A0A918C3X4"/>
<proteinExistence type="predicted"/>
<evidence type="ECO:0000256" key="1">
    <source>
        <dbReference type="SAM" id="MobiDB-lite"/>
    </source>
</evidence>
<comment type="caution">
    <text evidence="3">The sequence shown here is derived from an EMBL/GenBank/DDBJ whole genome shotgun (WGS) entry which is preliminary data.</text>
</comment>
<reference evidence="3" key="2">
    <citation type="submission" date="2020-09" db="EMBL/GenBank/DDBJ databases">
        <authorList>
            <person name="Sun Q."/>
            <person name="Ohkuma M."/>
        </authorList>
    </citation>
    <scope>NUCLEOTIDE SEQUENCE</scope>
    <source>
        <strain evidence="3">JCM 4346</strain>
    </source>
</reference>
<accession>A0A918C3X4</accession>
<keyword evidence="2" id="KW-0812">Transmembrane</keyword>
<name>A0A918C3X4_9ACTN</name>
<dbReference type="EMBL" id="BMSX01000004">
    <property type="protein sequence ID" value="GGR04533.1"/>
    <property type="molecule type" value="Genomic_DNA"/>
</dbReference>
<reference evidence="3" key="1">
    <citation type="journal article" date="2014" name="Int. J. Syst. Evol. Microbiol.">
        <title>Complete genome sequence of Corynebacterium casei LMG S-19264T (=DSM 44701T), isolated from a smear-ripened cheese.</title>
        <authorList>
            <consortium name="US DOE Joint Genome Institute (JGI-PGF)"/>
            <person name="Walter F."/>
            <person name="Albersmeier A."/>
            <person name="Kalinowski J."/>
            <person name="Ruckert C."/>
        </authorList>
    </citation>
    <scope>NUCLEOTIDE SEQUENCE</scope>
    <source>
        <strain evidence="3">JCM 4346</strain>
    </source>
</reference>
<evidence type="ECO:0000256" key="2">
    <source>
        <dbReference type="SAM" id="Phobius"/>
    </source>
</evidence>
<keyword evidence="2" id="KW-0472">Membrane</keyword>
<evidence type="ECO:0000313" key="4">
    <source>
        <dbReference type="Proteomes" id="UP000658320"/>
    </source>
</evidence>
<feature type="transmembrane region" description="Helical" evidence="2">
    <location>
        <begin position="44"/>
        <end position="66"/>
    </location>
</feature>
<organism evidence="3 4">
    <name type="scientific">Streptomyces aurantiogriseus</name>
    <dbReference type="NCBI Taxonomy" id="66870"/>
    <lineage>
        <taxon>Bacteria</taxon>
        <taxon>Bacillati</taxon>
        <taxon>Actinomycetota</taxon>
        <taxon>Actinomycetes</taxon>
        <taxon>Kitasatosporales</taxon>
        <taxon>Streptomycetaceae</taxon>
        <taxon>Streptomyces</taxon>
    </lineage>
</organism>
<feature type="region of interest" description="Disordered" evidence="1">
    <location>
        <begin position="1"/>
        <end position="22"/>
    </location>
</feature>
<sequence length="208" mass="21530">MSKQVRQVSQARSAQTARTARAGRASAAGRALLAWLRTLRGRTIALTAGAFAVAAALAVTAVLLFAHDDRPPVPATRARAYTDVDTCLLTGERGITAGTPAATVWQGMQDASLKTHARVSYAQVTGEQSVGNARPFLNGLLQRSCDVVLAVGTPEVTAAEQTAPRYKKVAFVLVGGAHAGANVTTVGAGEGLRAEVAEAVERTTDASH</sequence>
<keyword evidence="4" id="KW-1185">Reference proteome</keyword>
<dbReference type="RefSeq" id="WP_189934539.1">
    <property type="nucleotide sequence ID" value="NZ_BMSX01000004.1"/>
</dbReference>
<dbReference type="Gene3D" id="3.40.50.2300">
    <property type="match status" value="1"/>
</dbReference>